<dbReference type="Proteomes" id="UP001140562">
    <property type="component" value="Unassembled WGS sequence"/>
</dbReference>
<comment type="caution">
    <text evidence="2">The sequence shown here is derived from an EMBL/GenBank/DDBJ whole genome shotgun (WGS) entry which is preliminary data.</text>
</comment>
<feature type="compositionally biased region" description="Basic and acidic residues" evidence="1">
    <location>
        <begin position="500"/>
        <end position="510"/>
    </location>
</feature>
<reference evidence="2" key="1">
    <citation type="submission" date="2022-10" db="EMBL/GenBank/DDBJ databases">
        <title>Tapping the CABI collections for fungal endophytes: first genome assemblies for Collariella, Neodidymelliopsis, Ascochyta clinopodiicola, Didymella pomorum, Didymosphaeria variabile, Neocosmospora piperis and Neocucurbitaria cava.</title>
        <authorList>
            <person name="Hill R."/>
        </authorList>
    </citation>
    <scope>NUCLEOTIDE SEQUENCE</scope>
    <source>
        <strain evidence="2">IMI 360193</strain>
    </source>
</reference>
<dbReference type="EMBL" id="JAPEUV010000055">
    <property type="protein sequence ID" value="KAJ4335914.1"/>
    <property type="molecule type" value="Genomic_DNA"/>
</dbReference>
<feature type="region of interest" description="Disordered" evidence="1">
    <location>
        <begin position="495"/>
        <end position="554"/>
    </location>
</feature>
<keyword evidence="3" id="KW-1185">Reference proteome</keyword>
<evidence type="ECO:0000313" key="3">
    <source>
        <dbReference type="Proteomes" id="UP001140562"/>
    </source>
</evidence>
<sequence length="576" mass="63346">MSLLSLRRRFVQEGYSDVLDSLPDVNSLTFGTIPRRHHLDITTPAIAINSSDLLATIDNEMFLCEAKDYFVRIEPVEDHPAKRSLQIPFNWALPSSKIVRIPYPPSPYSEAKTILTLVQYYCVLLVVQRGLNMKLPVPEYDAMTFALRRLRGSDEWQQTYGNDHRGIPPHSDGLRTQTFGAHHAPMLKAQHADISSFVPDPLAETRGIDAVSTHAMRVTQPKVSDNLITSLDNGKRSSQLGPSTEYSGAIVQSAEDGPQSNMESHPSETMSAIRLSKTGDTDQANSLASSISRKEKLRAWKAANIPPGPTALEYIQAKISAEMFSRLPGLATTTFEDHKFADGTGIKFVALHLLVGQYGDNASRAPGTKVWAYMKSYVRQNDRIAASMKFMAEVHVNESRTDLHKVTWENDVLSGDVTLLPFFHGSVTSGDELKAAVKYFFLLAEEAKLFGYDRYCVPANQTFVGLIKKICRQVGMVVTEVNGQGKRIRCVRCTAPRQRSSREESTEEARPSGPAPVIVDQASAQAGASRKRAAPEALVPAAGKRQQTAANRLDSPAIGSISDVSSAAESHHFLPL</sequence>
<dbReference type="AlphaFoldDB" id="A0A9W9BZF9"/>
<proteinExistence type="predicted"/>
<protein>
    <submittedName>
        <fullName evidence="2">Uncharacterized protein</fullName>
    </submittedName>
</protein>
<dbReference type="OrthoDB" id="3688256at2759"/>
<organism evidence="2 3">
    <name type="scientific">Didymella glomerata</name>
    <dbReference type="NCBI Taxonomy" id="749621"/>
    <lineage>
        <taxon>Eukaryota</taxon>
        <taxon>Fungi</taxon>
        <taxon>Dikarya</taxon>
        <taxon>Ascomycota</taxon>
        <taxon>Pezizomycotina</taxon>
        <taxon>Dothideomycetes</taxon>
        <taxon>Pleosporomycetidae</taxon>
        <taxon>Pleosporales</taxon>
        <taxon>Pleosporineae</taxon>
        <taxon>Didymellaceae</taxon>
        <taxon>Didymella</taxon>
    </lineage>
</organism>
<name>A0A9W9BZF9_9PLEO</name>
<accession>A0A9W9BZF9</accession>
<evidence type="ECO:0000313" key="2">
    <source>
        <dbReference type="EMBL" id="KAJ4335914.1"/>
    </source>
</evidence>
<gene>
    <name evidence="2" type="ORF">N0V87_005770</name>
</gene>
<evidence type="ECO:0000256" key="1">
    <source>
        <dbReference type="SAM" id="MobiDB-lite"/>
    </source>
</evidence>